<organism evidence="1 2">
    <name type="scientific">Haemaphysalis longicornis</name>
    <name type="common">Bush tick</name>
    <dbReference type="NCBI Taxonomy" id="44386"/>
    <lineage>
        <taxon>Eukaryota</taxon>
        <taxon>Metazoa</taxon>
        <taxon>Ecdysozoa</taxon>
        <taxon>Arthropoda</taxon>
        <taxon>Chelicerata</taxon>
        <taxon>Arachnida</taxon>
        <taxon>Acari</taxon>
        <taxon>Parasitiformes</taxon>
        <taxon>Ixodida</taxon>
        <taxon>Ixodoidea</taxon>
        <taxon>Ixodidae</taxon>
        <taxon>Haemaphysalinae</taxon>
        <taxon>Haemaphysalis</taxon>
    </lineage>
</organism>
<comment type="caution">
    <text evidence="1">The sequence shown here is derived from an EMBL/GenBank/DDBJ whole genome shotgun (WGS) entry which is preliminary data.</text>
</comment>
<evidence type="ECO:0008006" key="3">
    <source>
        <dbReference type="Google" id="ProtNLM"/>
    </source>
</evidence>
<evidence type="ECO:0000313" key="2">
    <source>
        <dbReference type="Proteomes" id="UP000821853"/>
    </source>
</evidence>
<evidence type="ECO:0000313" key="1">
    <source>
        <dbReference type="EMBL" id="KAH9374389.1"/>
    </source>
</evidence>
<proteinExistence type="predicted"/>
<reference evidence="1 2" key="1">
    <citation type="journal article" date="2020" name="Cell">
        <title>Large-Scale Comparative Analyses of Tick Genomes Elucidate Their Genetic Diversity and Vector Capacities.</title>
        <authorList>
            <consortium name="Tick Genome and Microbiome Consortium (TIGMIC)"/>
            <person name="Jia N."/>
            <person name="Wang J."/>
            <person name="Shi W."/>
            <person name="Du L."/>
            <person name="Sun Y."/>
            <person name="Zhan W."/>
            <person name="Jiang J.F."/>
            <person name="Wang Q."/>
            <person name="Zhang B."/>
            <person name="Ji P."/>
            <person name="Bell-Sakyi L."/>
            <person name="Cui X.M."/>
            <person name="Yuan T.T."/>
            <person name="Jiang B.G."/>
            <person name="Yang W.F."/>
            <person name="Lam T.T."/>
            <person name="Chang Q.C."/>
            <person name="Ding S.J."/>
            <person name="Wang X.J."/>
            <person name="Zhu J.G."/>
            <person name="Ruan X.D."/>
            <person name="Zhao L."/>
            <person name="Wei J.T."/>
            <person name="Ye R.Z."/>
            <person name="Que T.C."/>
            <person name="Du C.H."/>
            <person name="Zhou Y.H."/>
            <person name="Cheng J.X."/>
            <person name="Dai P.F."/>
            <person name="Guo W.B."/>
            <person name="Han X.H."/>
            <person name="Huang E.J."/>
            <person name="Li L.F."/>
            <person name="Wei W."/>
            <person name="Gao Y.C."/>
            <person name="Liu J.Z."/>
            <person name="Shao H.Z."/>
            <person name="Wang X."/>
            <person name="Wang C.C."/>
            <person name="Yang T.C."/>
            <person name="Huo Q.B."/>
            <person name="Li W."/>
            <person name="Chen H.Y."/>
            <person name="Chen S.E."/>
            <person name="Zhou L.G."/>
            <person name="Ni X.B."/>
            <person name="Tian J.H."/>
            <person name="Sheng Y."/>
            <person name="Liu T."/>
            <person name="Pan Y.S."/>
            <person name="Xia L.Y."/>
            <person name="Li J."/>
            <person name="Zhao F."/>
            <person name="Cao W.C."/>
        </authorList>
    </citation>
    <scope>NUCLEOTIDE SEQUENCE [LARGE SCALE GENOMIC DNA]</scope>
    <source>
        <strain evidence="1">HaeL-2018</strain>
    </source>
</reference>
<accession>A0A9J6GG90</accession>
<dbReference type="Proteomes" id="UP000821853">
    <property type="component" value="Chromosome 4"/>
</dbReference>
<dbReference type="VEuPathDB" id="VectorBase:HLOH_047832"/>
<dbReference type="EMBL" id="JABSTR010000006">
    <property type="protein sequence ID" value="KAH9374389.1"/>
    <property type="molecule type" value="Genomic_DNA"/>
</dbReference>
<keyword evidence="2" id="KW-1185">Reference proteome</keyword>
<sequence length="119" mass="13666">MYPSDLWRLKAIGLKETSGGLRLDAEATKQFEQEIRKQDVRYEVPLLIQEPGLEARQDNYALAQQRLRMQLRQYLLLLRSAHEAASPSIPDVQIGDVVVIQDDTSSPMLWQLGRVLETF</sequence>
<protein>
    <recommendedName>
        <fullName evidence="3">DUF5641 domain-containing protein</fullName>
    </recommendedName>
</protein>
<name>A0A9J6GG90_HAELO</name>
<gene>
    <name evidence="1" type="ORF">HPB48_001969</name>
</gene>
<dbReference type="AlphaFoldDB" id="A0A9J6GG90"/>